<dbReference type="InterPro" id="IPR014876">
    <property type="entry name" value="DEK_C"/>
</dbReference>
<evidence type="ECO:0000313" key="9">
    <source>
        <dbReference type="EnsemblPlants" id="OMERI01G39360.2"/>
    </source>
</evidence>
<dbReference type="Proteomes" id="UP000008021">
    <property type="component" value="Chromosome 1"/>
</dbReference>
<feature type="region of interest" description="Disordered" evidence="7">
    <location>
        <begin position="216"/>
        <end position="425"/>
    </location>
</feature>
<feature type="region of interest" description="Disordered" evidence="7">
    <location>
        <begin position="476"/>
        <end position="511"/>
    </location>
</feature>
<protein>
    <recommendedName>
        <fullName evidence="8">DEK-C domain-containing protein</fullName>
    </recommendedName>
</protein>
<evidence type="ECO:0000256" key="2">
    <source>
        <dbReference type="ARBA" id="ARBA00022853"/>
    </source>
</evidence>
<evidence type="ECO:0000256" key="4">
    <source>
        <dbReference type="ARBA" id="ARBA00023125"/>
    </source>
</evidence>
<feature type="compositionally biased region" description="Basic and acidic residues" evidence="7">
    <location>
        <begin position="68"/>
        <end position="80"/>
    </location>
</feature>
<feature type="compositionally biased region" description="Acidic residues" evidence="7">
    <location>
        <begin position="336"/>
        <end position="346"/>
    </location>
</feature>
<dbReference type="InterPro" id="IPR044198">
    <property type="entry name" value="DEK"/>
</dbReference>
<reference evidence="9" key="1">
    <citation type="submission" date="2015-04" db="UniProtKB">
        <authorList>
            <consortium name="EnsemblPlants"/>
        </authorList>
    </citation>
    <scope>IDENTIFICATION</scope>
</reference>
<feature type="domain" description="DEK-C" evidence="8">
    <location>
        <begin position="422"/>
        <end position="477"/>
    </location>
</feature>
<proteinExistence type="predicted"/>
<dbReference type="GO" id="GO:0006325">
    <property type="term" value="P:chromatin organization"/>
    <property type="evidence" value="ECO:0007669"/>
    <property type="project" value="UniProtKB-KW"/>
</dbReference>
<dbReference type="Pfam" id="PF02458">
    <property type="entry name" value="Transferase"/>
    <property type="match status" value="1"/>
</dbReference>
<evidence type="ECO:0000313" key="10">
    <source>
        <dbReference type="Proteomes" id="UP000008021"/>
    </source>
</evidence>
<dbReference type="Gramene" id="OMERI01G39360.2">
    <property type="protein sequence ID" value="OMERI01G39360.2"/>
    <property type="gene ID" value="OMERI01G39360"/>
</dbReference>
<feature type="compositionally biased region" description="Basic and acidic residues" evidence="7">
    <location>
        <begin position="297"/>
        <end position="319"/>
    </location>
</feature>
<reference evidence="9" key="2">
    <citation type="submission" date="2018-05" db="EMBL/GenBank/DDBJ databases">
        <title>OmerRS3 (Oryza meridionalis Reference Sequence Version 3).</title>
        <authorList>
            <person name="Zhang J."/>
            <person name="Kudrna D."/>
            <person name="Lee S."/>
            <person name="Talag J."/>
            <person name="Welchert J."/>
            <person name="Wing R.A."/>
        </authorList>
    </citation>
    <scope>NUCLEOTIDE SEQUENCE [LARGE SCALE GENOMIC DNA]</scope>
    <source>
        <strain evidence="9">cv. OR44</strain>
    </source>
</reference>
<dbReference type="EnsemblPlants" id="OMERI01G39360.2">
    <property type="protein sequence ID" value="OMERI01G39360.2"/>
    <property type="gene ID" value="OMERI01G39360"/>
</dbReference>
<keyword evidence="6" id="KW-0539">Nucleus</keyword>
<dbReference type="Pfam" id="PF08766">
    <property type="entry name" value="DEK_C"/>
    <property type="match status" value="1"/>
</dbReference>
<dbReference type="GO" id="GO:2000779">
    <property type="term" value="P:regulation of double-strand break repair"/>
    <property type="evidence" value="ECO:0007669"/>
    <property type="project" value="TreeGrafter"/>
</dbReference>
<feature type="compositionally biased region" description="Pro residues" evidence="7">
    <location>
        <begin position="8"/>
        <end position="17"/>
    </location>
</feature>
<dbReference type="STRING" id="40149.A0A0E0CCD7"/>
<sequence length="809" mass="87699">MASDAKPGSPPAGVDPPPPKEEAQAEKEGEGEEPQSGGRKRGRRKKGEAEKAEKEKEKPPPATPTIERPSRERKTVERYSELAPRVTPAKKSPAILQGSGSKLKDIPNIQFKLSKRKADENLQSLHVLMYGRKSNVHFLKRNISQFSGFVWTDNQEKQRTRIKEKLDKFNKEKLLDFCEILDIYVSRAATKKEEVSAKLLEFLESPCITRDVVLTDDKKGKKRGRRSKGNGQATAEGASDGKKRRKSRKQSTEAAKENDDEDDEGPAGSEDASMGEEDDEDSEAKDNAGSDEEPDEPPAKKKATDDKQTKKAKEKDATGKKASTRPAKGVSKPSQDTEEDDEPEVELESKKVVKKVSKSSKESDVTVDKTTKKASKPKKDEGKDGQNNNSGALNNKARKKDAAKTTNKNKGKGKGSTEAGAAPTTEELHAVVSDILKEVDFNTATLADILRQLGTHFKMDLMDRKSEVKHIIEEVINSMSDDEEGEEDNAEDDKDKNAKEENSKEDADGDENLVAGHVTKFKCGGFVLGLAINHCMFDGVGAMQFVNSWGETARGVPLSVPPALDRAVLRARDPPQVAFPHHEFAQIDDGDGGGSPAQDGAEQPLLHRSFRFTPESIVRVKALAAGDGDGGRAPTTFEALAGFVWSARTAALGMGRARRSKLLFAVDGRPRFTAPPLPAGYFGNAIVLTSAACAAGELSPARAVRLVRGAAEAVTDAYMRSAVDYFEATRARPSLASTLLITAWSRLPFRAADFGWGPPAAYGPAALPEREVALFLSCAAREGGGVRVLLGLPAAAMAEFERLVDEVIF</sequence>
<feature type="compositionally biased region" description="Basic and acidic residues" evidence="7">
    <location>
        <begin position="359"/>
        <end position="384"/>
    </location>
</feature>
<dbReference type="PROSITE" id="PS51998">
    <property type="entry name" value="DEK_C"/>
    <property type="match status" value="1"/>
</dbReference>
<comment type="subcellular location">
    <subcellularLocation>
        <location evidence="1">Nucleus</location>
        <location evidence="1">Nucleolus</location>
    </subcellularLocation>
</comment>
<dbReference type="GO" id="GO:0003677">
    <property type="term" value="F:DNA binding"/>
    <property type="evidence" value="ECO:0007669"/>
    <property type="project" value="UniProtKB-KW"/>
</dbReference>
<dbReference type="FunFam" id="1.10.10.60:FF:000220">
    <property type="entry name" value="DEK domain-containing chromatin associated protein"/>
    <property type="match status" value="1"/>
</dbReference>
<dbReference type="HOGENOM" id="CLU_348646_0_0_1"/>
<evidence type="ECO:0000256" key="5">
    <source>
        <dbReference type="ARBA" id="ARBA00023163"/>
    </source>
</evidence>
<evidence type="ECO:0000259" key="8">
    <source>
        <dbReference type="PROSITE" id="PS51998"/>
    </source>
</evidence>
<dbReference type="AlphaFoldDB" id="A0A0E0CCD7"/>
<keyword evidence="4" id="KW-0238">DNA-binding</keyword>
<keyword evidence="5" id="KW-0804">Transcription</keyword>
<dbReference type="PANTHER" id="PTHR13468:SF1">
    <property type="entry name" value="PROTEIN DEK"/>
    <property type="match status" value="1"/>
</dbReference>
<feature type="compositionally biased region" description="Basic and acidic residues" evidence="7">
    <location>
        <begin position="47"/>
        <end position="59"/>
    </location>
</feature>
<evidence type="ECO:0000256" key="6">
    <source>
        <dbReference type="ARBA" id="ARBA00023242"/>
    </source>
</evidence>
<name>A0A0E0CCD7_9ORYZ</name>
<dbReference type="GO" id="GO:0005730">
    <property type="term" value="C:nucleolus"/>
    <property type="evidence" value="ECO:0007669"/>
    <property type="project" value="UniProtKB-SubCell"/>
</dbReference>
<keyword evidence="3" id="KW-0805">Transcription regulation</keyword>
<feature type="region of interest" description="Disordered" evidence="7">
    <location>
        <begin position="1"/>
        <end position="99"/>
    </location>
</feature>
<accession>A0A0E0CCD7</accession>
<organism evidence="9">
    <name type="scientific">Oryza meridionalis</name>
    <dbReference type="NCBI Taxonomy" id="40149"/>
    <lineage>
        <taxon>Eukaryota</taxon>
        <taxon>Viridiplantae</taxon>
        <taxon>Streptophyta</taxon>
        <taxon>Embryophyta</taxon>
        <taxon>Tracheophyta</taxon>
        <taxon>Spermatophyta</taxon>
        <taxon>Magnoliopsida</taxon>
        <taxon>Liliopsida</taxon>
        <taxon>Poales</taxon>
        <taxon>Poaceae</taxon>
        <taxon>BOP clade</taxon>
        <taxon>Oryzoideae</taxon>
        <taxon>Oryzeae</taxon>
        <taxon>Oryzinae</taxon>
        <taxon>Oryza</taxon>
    </lineage>
</organism>
<feature type="compositionally biased region" description="Acidic residues" evidence="7">
    <location>
        <begin position="480"/>
        <end position="492"/>
    </location>
</feature>
<evidence type="ECO:0000256" key="3">
    <source>
        <dbReference type="ARBA" id="ARBA00023015"/>
    </source>
</evidence>
<feature type="compositionally biased region" description="Basic residues" evidence="7">
    <location>
        <begin position="396"/>
        <end position="413"/>
    </location>
</feature>
<feature type="compositionally biased region" description="Basic and acidic residues" evidence="7">
    <location>
        <begin position="18"/>
        <end position="28"/>
    </location>
</feature>
<evidence type="ECO:0000256" key="1">
    <source>
        <dbReference type="ARBA" id="ARBA00004604"/>
    </source>
</evidence>
<keyword evidence="2" id="KW-0156">Chromatin regulator</keyword>
<evidence type="ECO:0000256" key="7">
    <source>
        <dbReference type="SAM" id="MobiDB-lite"/>
    </source>
</evidence>
<dbReference type="SUPFAM" id="SSF109715">
    <property type="entry name" value="DEK C-terminal domain"/>
    <property type="match status" value="1"/>
</dbReference>
<dbReference type="PANTHER" id="PTHR13468">
    <property type="entry name" value="DEK PROTEIN"/>
    <property type="match status" value="1"/>
</dbReference>
<keyword evidence="10" id="KW-1185">Reference proteome</keyword>
<dbReference type="Gene3D" id="3.30.559.10">
    <property type="entry name" value="Chloramphenicol acetyltransferase-like domain"/>
    <property type="match status" value="2"/>
</dbReference>
<dbReference type="InterPro" id="IPR023213">
    <property type="entry name" value="CAT-like_dom_sf"/>
</dbReference>
<dbReference type="GO" id="GO:0050734">
    <property type="term" value="F:hydroxycinnamoyltransferase activity"/>
    <property type="evidence" value="ECO:0007669"/>
    <property type="project" value="UniProtKB-ARBA"/>
</dbReference>
<feature type="compositionally biased region" description="Acidic residues" evidence="7">
    <location>
        <begin position="273"/>
        <end position="296"/>
    </location>
</feature>
<feature type="compositionally biased region" description="Basic and acidic residues" evidence="7">
    <location>
        <begin position="493"/>
        <end position="506"/>
    </location>
</feature>
<dbReference type="GO" id="GO:0042393">
    <property type="term" value="F:histone binding"/>
    <property type="evidence" value="ECO:0007669"/>
    <property type="project" value="TreeGrafter"/>
</dbReference>